<proteinExistence type="predicted"/>
<dbReference type="Proteomes" id="UP000051330">
    <property type="component" value="Unassembled WGS sequence"/>
</dbReference>
<evidence type="ECO:0000259" key="3">
    <source>
        <dbReference type="Pfam" id="PF11797"/>
    </source>
</evidence>
<protein>
    <submittedName>
        <fullName evidence="4">Uncharacterized protein</fullName>
    </submittedName>
</protein>
<dbReference type="PATRIC" id="fig|1423792.3.peg.566"/>
<keyword evidence="1" id="KW-0812">Transmembrane</keyword>
<organism evidence="4 5">
    <name type="scientific">Schleiferilactobacillus perolens DSM 12744</name>
    <dbReference type="NCBI Taxonomy" id="1423792"/>
    <lineage>
        <taxon>Bacteria</taxon>
        <taxon>Bacillati</taxon>
        <taxon>Bacillota</taxon>
        <taxon>Bacilli</taxon>
        <taxon>Lactobacillales</taxon>
        <taxon>Lactobacillaceae</taxon>
        <taxon>Schleiferilactobacillus</taxon>
    </lineage>
</organism>
<keyword evidence="1" id="KW-1133">Transmembrane helix</keyword>
<feature type="transmembrane region" description="Helical" evidence="1">
    <location>
        <begin position="318"/>
        <end position="339"/>
    </location>
</feature>
<sequence length="350" mass="38713">MGKHVRRWQVVASLLLTTVILFFTNGVSTVQADTPSFDVQAVLPKNQVTKGIEFFDIRVAPNQKQELQVNLANLSKQDNVVHISATAPITDLTGAVSYTQPGVKPDPSARYSIGELFEGPSSINLAPRETTTISLRLKTPVKPFDGLIIGSFIFSSSSKPSVQDDTKSHKIKNDIRVAIPVGLRSTKPSSKTVVPNLDLGDPRIVTSPFGGGAIQTRVRNIEPAFSGKVTGTIDVHDRDDSTNSFRRKQSTFGIAPNSYFEMFTSWGSGTVQPGHYILNYRFSAGERNWEFTRQLIVSSEQASRVNQTQPAAQNNQSWWIIGFILTTLLFISISVLVWYRGKRRGQKMAR</sequence>
<feature type="domain" description="WxL Interacting Protein peptidoglycan binding" evidence="2">
    <location>
        <begin position="37"/>
        <end position="155"/>
    </location>
</feature>
<keyword evidence="1" id="KW-0472">Membrane</keyword>
<comment type="caution">
    <text evidence="4">The sequence shown here is derived from an EMBL/GenBank/DDBJ whole genome shotgun (WGS) entry which is preliminary data.</text>
</comment>
<reference evidence="4 5" key="1">
    <citation type="journal article" date="2015" name="Genome Announc.">
        <title>Expanding the biotechnology potential of lactobacilli through comparative genomics of 213 strains and associated genera.</title>
        <authorList>
            <person name="Sun Z."/>
            <person name="Harris H.M."/>
            <person name="McCann A."/>
            <person name="Guo C."/>
            <person name="Argimon S."/>
            <person name="Zhang W."/>
            <person name="Yang X."/>
            <person name="Jeffery I.B."/>
            <person name="Cooney J.C."/>
            <person name="Kagawa T.F."/>
            <person name="Liu W."/>
            <person name="Song Y."/>
            <person name="Salvetti E."/>
            <person name="Wrobel A."/>
            <person name="Rasinkangas P."/>
            <person name="Parkhill J."/>
            <person name="Rea M.C."/>
            <person name="O'Sullivan O."/>
            <person name="Ritari J."/>
            <person name="Douillard F.P."/>
            <person name="Paul Ross R."/>
            <person name="Yang R."/>
            <person name="Briner A.E."/>
            <person name="Felis G.E."/>
            <person name="de Vos W.M."/>
            <person name="Barrangou R."/>
            <person name="Klaenhammer T.R."/>
            <person name="Caufield P.W."/>
            <person name="Cui Y."/>
            <person name="Zhang H."/>
            <person name="O'Toole P.W."/>
        </authorList>
    </citation>
    <scope>NUCLEOTIDE SEQUENCE [LARGE SCALE GENOMIC DNA]</scope>
    <source>
        <strain evidence="4 5">DSM 12744</strain>
    </source>
</reference>
<keyword evidence="5" id="KW-1185">Reference proteome</keyword>
<dbReference type="InterPro" id="IPR021759">
    <property type="entry name" value="WxLIP_HBD"/>
</dbReference>
<accession>A0A0R1MVM0</accession>
<evidence type="ECO:0000259" key="2">
    <source>
        <dbReference type="Pfam" id="PF06030"/>
    </source>
</evidence>
<dbReference type="Pfam" id="PF06030">
    <property type="entry name" value="WxLIP_PGBD"/>
    <property type="match status" value="1"/>
</dbReference>
<evidence type="ECO:0000313" key="5">
    <source>
        <dbReference type="Proteomes" id="UP000051330"/>
    </source>
</evidence>
<feature type="domain" description="WxL Interacting Protein host binding" evidence="3">
    <location>
        <begin position="167"/>
        <end position="307"/>
    </location>
</feature>
<dbReference type="EMBL" id="AZEC01000010">
    <property type="protein sequence ID" value="KRL11948.1"/>
    <property type="molecule type" value="Genomic_DNA"/>
</dbReference>
<dbReference type="STRING" id="1423792.FD09_GL000557"/>
<dbReference type="Pfam" id="PF11797">
    <property type="entry name" value="WxLIP_HBD"/>
    <property type="match status" value="1"/>
</dbReference>
<evidence type="ECO:0000313" key="4">
    <source>
        <dbReference type="EMBL" id="KRL11948.1"/>
    </source>
</evidence>
<gene>
    <name evidence="4" type="ORF">FD09_GL000557</name>
</gene>
<name>A0A0R1MVM0_9LACO</name>
<evidence type="ECO:0000256" key="1">
    <source>
        <dbReference type="SAM" id="Phobius"/>
    </source>
</evidence>
<dbReference type="AlphaFoldDB" id="A0A0R1MVM0"/>
<dbReference type="InterPro" id="IPR010317">
    <property type="entry name" value="WxLIP_PGBD"/>
</dbReference>